<sequence>MESLYLLIPLSVLIAGIIGVLFWWAGRDGQFDDLEGPGHRILHDDDTPPQDPS</sequence>
<accession>A0A1K2HAW7</accession>
<dbReference type="RefSeq" id="WP_072427525.1">
    <property type="nucleotide sequence ID" value="NZ_FPKR01000003.1"/>
</dbReference>
<reference evidence="2 3" key="1">
    <citation type="submission" date="2016-11" db="EMBL/GenBank/DDBJ databases">
        <authorList>
            <person name="Jaros S."/>
            <person name="Januszkiewicz K."/>
            <person name="Wedrychowicz H."/>
        </authorList>
    </citation>
    <scope>NUCLEOTIDE SEQUENCE [LARGE SCALE GENOMIC DNA]</scope>
    <source>
        <strain evidence="2 3">DSM 18899</strain>
    </source>
</reference>
<keyword evidence="1" id="KW-0472">Membrane</keyword>
<evidence type="ECO:0000256" key="1">
    <source>
        <dbReference type="SAM" id="Phobius"/>
    </source>
</evidence>
<keyword evidence="3" id="KW-1185">Reference proteome</keyword>
<dbReference type="EMBL" id="FPKR01000003">
    <property type="protein sequence ID" value="SFZ73829.1"/>
    <property type="molecule type" value="Genomic_DNA"/>
</dbReference>
<name>A0A1K2HAW7_9NEIS</name>
<gene>
    <name evidence="2" type="ORF">SAMN02745887_00997</name>
</gene>
<protein>
    <submittedName>
        <fullName evidence="2">Cytochrome oxidase maturation protein, cbb3-type</fullName>
    </submittedName>
</protein>
<dbReference type="PANTHER" id="PTHR41532:SF1">
    <property type="entry name" value="FIXS PROTEIN"/>
    <property type="match status" value="1"/>
</dbReference>
<keyword evidence="1" id="KW-1133">Transmembrane helix</keyword>
<dbReference type="NCBIfam" id="TIGR00847">
    <property type="entry name" value="ccoS"/>
    <property type="match status" value="1"/>
</dbReference>
<dbReference type="InterPro" id="IPR004714">
    <property type="entry name" value="Cyt_oxidase_maturation_cbb3"/>
</dbReference>
<dbReference type="Proteomes" id="UP000186513">
    <property type="component" value="Unassembled WGS sequence"/>
</dbReference>
<dbReference type="STRING" id="1121279.SAMN02745887_00997"/>
<proteinExistence type="predicted"/>
<evidence type="ECO:0000313" key="2">
    <source>
        <dbReference type="EMBL" id="SFZ73829.1"/>
    </source>
</evidence>
<organism evidence="2 3">
    <name type="scientific">Chitinimonas taiwanensis DSM 18899</name>
    <dbReference type="NCBI Taxonomy" id="1121279"/>
    <lineage>
        <taxon>Bacteria</taxon>
        <taxon>Pseudomonadati</taxon>
        <taxon>Pseudomonadota</taxon>
        <taxon>Betaproteobacteria</taxon>
        <taxon>Neisseriales</taxon>
        <taxon>Chitinibacteraceae</taxon>
        <taxon>Chitinimonas</taxon>
    </lineage>
</organism>
<evidence type="ECO:0000313" key="3">
    <source>
        <dbReference type="Proteomes" id="UP000186513"/>
    </source>
</evidence>
<dbReference type="OrthoDB" id="9802763at2"/>
<dbReference type="AlphaFoldDB" id="A0A1K2HAW7"/>
<dbReference type="Pfam" id="PF03597">
    <property type="entry name" value="FixS"/>
    <property type="match status" value="1"/>
</dbReference>
<feature type="transmembrane region" description="Helical" evidence="1">
    <location>
        <begin position="6"/>
        <end position="25"/>
    </location>
</feature>
<keyword evidence="1" id="KW-0812">Transmembrane</keyword>
<dbReference type="PANTHER" id="PTHR41532">
    <property type="entry name" value="FIXS PROTEIN"/>
    <property type="match status" value="1"/>
</dbReference>